<dbReference type="Pfam" id="PF00588">
    <property type="entry name" value="SpoU_methylase"/>
    <property type="match status" value="1"/>
</dbReference>
<dbReference type="GO" id="GO:0005829">
    <property type="term" value="C:cytosol"/>
    <property type="evidence" value="ECO:0007669"/>
    <property type="project" value="TreeGrafter"/>
</dbReference>
<name>A0A381NLX9_9ZZZZ</name>
<dbReference type="PANTHER" id="PTHR46429">
    <property type="entry name" value="23S RRNA (GUANOSINE-2'-O-)-METHYLTRANSFERASE RLMB"/>
    <property type="match status" value="1"/>
</dbReference>
<dbReference type="CDD" id="cd18103">
    <property type="entry name" value="SpoU-like_RlmB"/>
    <property type="match status" value="1"/>
</dbReference>
<dbReference type="NCBIfam" id="TIGR00186">
    <property type="entry name" value="rRNA_methyl_3"/>
    <property type="match status" value="1"/>
</dbReference>
<dbReference type="GO" id="GO:0032259">
    <property type="term" value="P:methylation"/>
    <property type="evidence" value="ECO:0007669"/>
    <property type="project" value="UniProtKB-KW"/>
</dbReference>
<evidence type="ECO:0000259" key="3">
    <source>
        <dbReference type="Pfam" id="PF00588"/>
    </source>
</evidence>
<dbReference type="InterPro" id="IPR004441">
    <property type="entry name" value="rRNA_MeTrfase_TrmH"/>
</dbReference>
<accession>A0A381NLX9</accession>
<dbReference type="GO" id="GO:0006396">
    <property type="term" value="P:RNA processing"/>
    <property type="evidence" value="ECO:0007669"/>
    <property type="project" value="InterPro"/>
</dbReference>
<reference evidence="4" key="1">
    <citation type="submission" date="2018-05" db="EMBL/GenBank/DDBJ databases">
        <authorList>
            <person name="Lanie J.A."/>
            <person name="Ng W.-L."/>
            <person name="Kazmierczak K.M."/>
            <person name="Andrzejewski T.M."/>
            <person name="Davidsen T.M."/>
            <person name="Wayne K.J."/>
            <person name="Tettelin H."/>
            <person name="Glass J.I."/>
            <person name="Rusch D."/>
            <person name="Podicherti R."/>
            <person name="Tsui H.-C.T."/>
            <person name="Winkler M.E."/>
        </authorList>
    </citation>
    <scope>NUCLEOTIDE SEQUENCE</scope>
</reference>
<evidence type="ECO:0000256" key="2">
    <source>
        <dbReference type="ARBA" id="ARBA00022679"/>
    </source>
</evidence>
<protein>
    <recommendedName>
        <fullName evidence="3">tRNA/rRNA methyltransferase SpoU type domain-containing protein</fullName>
    </recommendedName>
</protein>
<dbReference type="PANTHER" id="PTHR46429:SF1">
    <property type="entry name" value="23S RRNA (GUANOSINE-2'-O-)-METHYLTRANSFERASE RLMB"/>
    <property type="match status" value="1"/>
</dbReference>
<dbReference type="AlphaFoldDB" id="A0A381NLX9"/>
<keyword evidence="1" id="KW-0489">Methyltransferase</keyword>
<organism evidence="4">
    <name type="scientific">marine metagenome</name>
    <dbReference type="NCBI Taxonomy" id="408172"/>
    <lineage>
        <taxon>unclassified sequences</taxon>
        <taxon>metagenomes</taxon>
        <taxon>ecological metagenomes</taxon>
    </lineage>
</organism>
<dbReference type="InterPro" id="IPR029028">
    <property type="entry name" value="Alpha/beta_knot_MTases"/>
</dbReference>
<dbReference type="Gene3D" id="3.40.1280.10">
    <property type="match status" value="1"/>
</dbReference>
<dbReference type="EMBL" id="UINC01000449">
    <property type="protein sequence ID" value="SUZ55585.1"/>
    <property type="molecule type" value="Genomic_DNA"/>
</dbReference>
<keyword evidence="2" id="KW-0808">Transferase</keyword>
<dbReference type="SUPFAM" id="SSF75217">
    <property type="entry name" value="alpha/beta knot"/>
    <property type="match status" value="1"/>
</dbReference>
<sequence length="218" mass="23945">MDSKSNSRIKKILSSAKTNQIAISFKTKDFFSNYFGDQNHQGLALLCNKRIEEQESFLDNLLEKDSLFLLVLDHITDPHNVGACLRSAAAANVDAVIVPKNRSCHLTPTVRKVSSGGSELVPFVVVTNLVRTIKKMKLSNVNMVGAEKNGEMDYKELVLEKKNALIIGSEDKGLKKLTAENCDTLIRVDLPGGVESLNASVACGILLFEFVSKSENFI</sequence>
<dbReference type="InterPro" id="IPR001537">
    <property type="entry name" value="SpoU_MeTrfase"/>
</dbReference>
<evidence type="ECO:0000313" key="4">
    <source>
        <dbReference type="EMBL" id="SUZ55585.1"/>
    </source>
</evidence>
<proteinExistence type="predicted"/>
<evidence type="ECO:0000256" key="1">
    <source>
        <dbReference type="ARBA" id="ARBA00022603"/>
    </source>
</evidence>
<feature type="domain" description="tRNA/rRNA methyltransferase SpoU type" evidence="3">
    <location>
        <begin position="69"/>
        <end position="208"/>
    </location>
</feature>
<gene>
    <name evidence="4" type="ORF">METZ01_LOCUS8439</name>
</gene>
<dbReference type="GO" id="GO:0008173">
    <property type="term" value="F:RNA methyltransferase activity"/>
    <property type="evidence" value="ECO:0007669"/>
    <property type="project" value="InterPro"/>
</dbReference>
<dbReference type="InterPro" id="IPR029026">
    <property type="entry name" value="tRNA_m1G_MTases_N"/>
</dbReference>
<dbReference type="GO" id="GO:0003723">
    <property type="term" value="F:RNA binding"/>
    <property type="evidence" value="ECO:0007669"/>
    <property type="project" value="InterPro"/>
</dbReference>